<name>A0A024UXZ5_PLAFA</name>
<evidence type="ECO:0000256" key="2">
    <source>
        <dbReference type="ARBA" id="ARBA00007251"/>
    </source>
</evidence>
<dbReference type="FunFam" id="3.40.50.10470:FF:000020">
    <property type="entry name" value="Eukaryotic translation initiation factor 2b, subunit 2, putative"/>
    <property type="match status" value="1"/>
</dbReference>
<evidence type="ECO:0000256" key="4">
    <source>
        <dbReference type="ARBA" id="ARBA00022540"/>
    </source>
</evidence>
<keyword evidence="4" id="KW-0396">Initiation factor</keyword>
<accession>A0A024UXZ5</accession>
<dbReference type="AlphaFoldDB" id="A0A024UXZ5"/>
<dbReference type="InterPro" id="IPR051855">
    <property type="entry name" value="eIF2B_beta_subunit"/>
</dbReference>
<dbReference type="InterPro" id="IPR042529">
    <property type="entry name" value="IF_2B-like_C"/>
</dbReference>
<gene>
    <name evidence="10" type="ORF">PFFVO_06217</name>
</gene>
<protein>
    <recommendedName>
        <fullName evidence="6">Translation initiation factor eIF2B subunit beta</fullName>
    </recommendedName>
    <alternativeName>
        <fullName evidence="7">eIF2B GDP-GTP exchange factor subunit beta</fullName>
    </alternativeName>
</protein>
<sequence length="679" mass="78766">MDLHVKKNNYDQVLNINKNQGNSNYDLIEIKNNTNNNNNSNNNNNNNKLIEHNHFNNIDEQTKEKQNVFYDNDVREVNTNVTSNVKENKPSKNNTDTNVYLSINRCVNNECSKKEDYYKDVYNNISHILDHGLANKSCVPKGCLELDNKKDVFNKMININSNICNTNNKDIYNKITNEHNYKDLNSLNHINDEEKKSNIPNENILREKSAHCEDEKKSEAWNYKESINYNKNQFEKKKKKSFEEKKERQKELFVAYWLNGIVDLLKRGFKNGNICGSNSVGKKIAEVLKKIVEIYQWKNVFDLIEIIKYLGKQIIKNNKMFFVIPNIIRRVLTIIRVEHFKQLYLYNNNYMDNINMFDDKVCEENRGTQSPNNYCHNNNKNNCIDNNIFYDKNKVKKKNTMPIPKEGSKNIAKFDINSNTLYQREIKNFQKSFSFYFEKPCNENTYKIPATNTLKHSIIEGIEELIAEIDTSWEEAEQRTSYDLFTENDVILTLGYTAGVEKFLKTINKKKDGISVIVVGGDINRNGFRMSQLLSDDGVDTTYISDAAVFAVIPKVTKVVLGSVAVSSSGGTITKMGGYNIACSAHLYSKPVIIVLPLFKLIYVPLYDPLKQNELQPGPSLIYNDEDVENLHVRIPKYDYIPEHLITLYITEMGPVDSFQLYNITKKRYHPDDMDLSFD</sequence>
<reference evidence="10 11" key="1">
    <citation type="submission" date="2013-02" db="EMBL/GenBank/DDBJ databases">
        <title>The Genome Annotation of Plasmodium falciparum Vietnam Oak-Knoll (FVO).</title>
        <authorList>
            <consortium name="The Broad Institute Genome Sequencing Platform"/>
            <consortium name="The Broad Institute Genome Sequencing Center for Infectious Disease"/>
            <person name="Neafsey D."/>
            <person name="Hoffman S."/>
            <person name="Volkman S."/>
            <person name="Rosenthal P."/>
            <person name="Walker B."/>
            <person name="Young S.K."/>
            <person name="Zeng Q."/>
            <person name="Gargeya S."/>
            <person name="Fitzgerald M."/>
            <person name="Haas B."/>
            <person name="Abouelleil A."/>
            <person name="Allen A.W."/>
            <person name="Alvarado L."/>
            <person name="Arachchi H.M."/>
            <person name="Berlin A.M."/>
            <person name="Chapman S.B."/>
            <person name="Gainer-Dewar J."/>
            <person name="Goldberg J."/>
            <person name="Griggs A."/>
            <person name="Gujja S."/>
            <person name="Hansen M."/>
            <person name="Howarth C."/>
            <person name="Imamovic A."/>
            <person name="Ireland A."/>
            <person name="Larimer J."/>
            <person name="McCowan C."/>
            <person name="Murphy C."/>
            <person name="Pearson M."/>
            <person name="Poon T.W."/>
            <person name="Priest M."/>
            <person name="Roberts A."/>
            <person name="Saif S."/>
            <person name="Shea T."/>
            <person name="Sisk P."/>
            <person name="Sykes S."/>
            <person name="Wortman J."/>
            <person name="Nusbaum C."/>
            <person name="Birren B."/>
        </authorList>
    </citation>
    <scope>NUCLEOTIDE SEQUENCE [LARGE SCALE GENOMIC DNA]</scope>
    <source>
        <strain evidence="11">Vietnam Oak-Knoll (FVO)</strain>
    </source>
</reference>
<comment type="subunit">
    <text evidence="8">Component of the translation initiation factor 2B (eIF2B) complex which is a heterodecamer of two sets of five different subunits: alpha, beta, gamma, delta and epsilon. Subunits alpha, beta and delta comprise a regulatory subcomplex and subunits epsilon and gamma comprise a catalytic subcomplex. Within the complex, the hexameric regulatory complex resides at the center, with the two heterodimeric catalytic subcomplexes bound on opposite sides.</text>
</comment>
<dbReference type="EMBL" id="KI925442">
    <property type="protein sequence ID" value="ETW14870.1"/>
    <property type="molecule type" value="Genomic_DNA"/>
</dbReference>
<dbReference type="PANTHER" id="PTHR45859">
    <property type="entry name" value="TRANSLATION INITIATION FACTOR EIF-2B SUBUNIT BETA"/>
    <property type="match status" value="1"/>
</dbReference>
<evidence type="ECO:0000256" key="1">
    <source>
        <dbReference type="ARBA" id="ARBA00004514"/>
    </source>
</evidence>
<dbReference type="Proteomes" id="UP000030690">
    <property type="component" value="Unassembled WGS sequence"/>
</dbReference>
<evidence type="ECO:0000256" key="8">
    <source>
        <dbReference type="ARBA" id="ARBA00046432"/>
    </source>
</evidence>
<dbReference type="GO" id="GO:0003743">
    <property type="term" value="F:translation initiation factor activity"/>
    <property type="evidence" value="ECO:0007669"/>
    <property type="project" value="UniProtKB-KW"/>
</dbReference>
<reference evidence="10 11" key="2">
    <citation type="submission" date="2013-02" db="EMBL/GenBank/DDBJ databases">
        <title>The Genome Sequence of Plasmodium falciparum Vietnam Oak-Knoll (FVO).</title>
        <authorList>
            <consortium name="The Broad Institute Genome Sequencing Platform"/>
            <consortium name="The Broad Institute Genome Sequencing Center for Infectious Disease"/>
            <person name="Neafsey D."/>
            <person name="Cheeseman I."/>
            <person name="Volkman S."/>
            <person name="Adams J."/>
            <person name="Walker B."/>
            <person name="Young S.K."/>
            <person name="Zeng Q."/>
            <person name="Gargeya S."/>
            <person name="Fitzgerald M."/>
            <person name="Haas B."/>
            <person name="Abouelleil A."/>
            <person name="Alvarado L."/>
            <person name="Arachchi H.M."/>
            <person name="Berlin A.M."/>
            <person name="Chapman S.B."/>
            <person name="Dewar J."/>
            <person name="Goldberg J."/>
            <person name="Griggs A."/>
            <person name="Gujja S."/>
            <person name="Hansen M."/>
            <person name="Howarth C."/>
            <person name="Imamovic A."/>
            <person name="Larimer J."/>
            <person name="McCowan C."/>
            <person name="Murphy C."/>
            <person name="Neiman D."/>
            <person name="Pearson M."/>
            <person name="Priest M."/>
            <person name="Roberts A."/>
            <person name="Saif S."/>
            <person name="Shea T."/>
            <person name="Sisk P."/>
            <person name="Sykes S."/>
            <person name="Wortman J."/>
            <person name="Nusbaum C."/>
            <person name="Birren B."/>
        </authorList>
    </citation>
    <scope>NUCLEOTIDE SEQUENCE [LARGE SCALE GENOMIC DNA]</scope>
    <source>
        <strain evidence="11">Vietnam Oak-Knoll (FVO)</strain>
    </source>
</reference>
<dbReference type="OrthoDB" id="269919at2759"/>
<keyword evidence="3" id="KW-0963">Cytoplasm</keyword>
<dbReference type="Pfam" id="PF01008">
    <property type="entry name" value="IF-2B"/>
    <property type="match status" value="1"/>
</dbReference>
<keyword evidence="5" id="KW-0648">Protein biosynthesis</keyword>
<proteinExistence type="inferred from homology"/>
<evidence type="ECO:0000256" key="3">
    <source>
        <dbReference type="ARBA" id="ARBA00022490"/>
    </source>
</evidence>
<evidence type="ECO:0000256" key="9">
    <source>
        <dbReference type="RuleBase" id="RU003814"/>
    </source>
</evidence>
<dbReference type="InterPro" id="IPR000649">
    <property type="entry name" value="IF-2B-related"/>
</dbReference>
<evidence type="ECO:0000256" key="6">
    <source>
        <dbReference type="ARBA" id="ARBA00044122"/>
    </source>
</evidence>
<evidence type="ECO:0000313" key="10">
    <source>
        <dbReference type="EMBL" id="ETW14870.1"/>
    </source>
</evidence>
<dbReference type="GO" id="GO:0005829">
    <property type="term" value="C:cytosol"/>
    <property type="evidence" value="ECO:0007669"/>
    <property type="project" value="UniProtKB-SubCell"/>
</dbReference>
<dbReference type="SUPFAM" id="SSF100950">
    <property type="entry name" value="NagB/RpiA/CoA transferase-like"/>
    <property type="match status" value="1"/>
</dbReference>
<dbReference type="PANTHER" id="PTHR45859:SF1">
    <property type="entry name" value="TRANSLATION INITIATION FACTOR EIF-2B SUBUNIT BETA"/>
    <property type="match status" value="1"/>
</dbReference>
<evidence type="ECO:0000256" key="7">
    <source>
        <dbReference type="ARBA" id="ARBA00044228"/>
    </source>
</evidence>
<dbReference type="InterPro" id="IPR037171">
    <property type="entry name" value="NagB/RpiA_transferase-like"/>
</dbReference>
<evidence type="ECO:0000313" key="11">
    <source>
        <dbReference type="Proteomes" id="UP000030690"/>
    </source>
</evidence>
<dbReference type="GO" id="GO:0005085">
    <property type="term" value="F:guanyl-nucleotide exchange factor activity"/>
    <property type="evidence" value="ECO:0007669"/>
    <property type="project" value="TreeGrafter"/>
</dbReference>
<dbReference type="GO" id="GO:0005851">
    <property type="term" value="C:eukaryotic translation initiation factor 2B complex"/>
    <property type="evidence" value="ECO:0007669"/>
    <property type="project" value="TreeGrafter"/>
</dbReference>
<comment type="similarity">
    <text evidence="2 9">Belongs to the eIF-2B alpha/beta/delta subunits family.</text>
</comment>
<organism evidence="10 11">
    <name type="scientific">Plasmodium falciparum Vietnam Oak-Knoll</name>
    <name type="common">FVO</name>
    <dbReference type="NCBI Taxonomy" id="1036723"/>
    <lineage>
        <taxon>Eukaryota</taxon>
        <taxon>Sar</taxon>
        <taxon>Alveolata</taxon>
        <taxon>Apicomplexa</taxon>
        <taxon>Aconoidasida</taxon>
        <taxon>Haemosporida</taxon>
        <taxon>Plasmodiidae</taxon>
        <taxon>Plasmodium</taxon>
        <taxon>Plasmodium (Laverania)</taxon>
    </lineage>
</organism>
<dbReference type="Gene3D" id="3.40.50.10470">
    <property type="entry name" value="Translation initiation factor eif-2b, domain 2"/>
    <property type="match status" value="1"/>
</dbReference>
<comment type="subcellular location">
    <subcellularLocation>
        <location evidence="1">Cytoplasm</location>
        <location evidence="1">Cytosol</location>
    </subcellularLocation>
</comment>
<evidence type="ECO:0000256" key="5">
    <source>
        <dbReference type="ARBA" id="ARBA00022917"/>
    </source>
</evidence>